<sequence>MRNHRLLVILITFCLSSCSSFNPFEREGEYIEKRVDINGVSAIKNLNTFQIQIIQDDEEFILLKGGENLVSKTNVSVADQQLTIDHSYNNNARNFDLITAEIHLKEVTKITYSAPANISSINKLSGNHLDIIVYSESQLVETNLILEYDSMKFHSFGSATGGFKFSGTCPNTNYTLNGVINIKAGDLQSNNISLAQNGIGEAHVWAKDKLNVTIYSSGNIYYKGTPEISVKRIQVNNQNPTGEVLQEK</sequence>
<gene>
    <name evidence="2" type="ORF">BXY64_3779</name>
</gene>
<name>A0A419WMX5_9BACT</name>
<proteinExistence type="predicted"/>
<feature type="domain" description="Putative auto-transporter adhesin head GIN" evidence="1">
    <location>
        <begin position="42"/>
        <end position="226"/>
    </location>
</feature>
<reference evidence="2 3" key="1">
    <citation type="submission" date="2018-09" db="EMBL/GenBank/DDBJ databases">
        <title>Genomic Encyclopedia of Archaeal and Bacterial Type Strains, Phase II (KMG-II): from individual species to whole genera.</title>
        <authorList>
            <person name="Goeker M."/>
        </authorList>
    </citation>
    <scope>NUCLEOTIDE SEQUENCE [LARGE SCALE GENOMIC DNA]</scope>
    <source>
        <strain evidence="2 3">DSM 21950</strain>
    </source>
</reference>
<accession>A0A419WMX5</accession>
<evidence type="ECO:0000313" key="2">
    <source>
        <dbReference type="EMBL" id="RKD96830.1"/>
    </source>
</evidence>
<evidence type="ECO:0000259" key="1">
    <source>
        <dbReference type="Pfam" id="PF10988"/>
    </source>
</evidence>
<keyword evidence="3" id="KW-1185">Reference proteome</keyword>
<dbReference type="InterPro" id="IPR021255">
    <property type="entry name" value="DUF2807"/>
</dbReference>
<comment type="caution">
    <text evidence="2">The sequence shown here is derived from an EMBL/GenBank/DDBJ whole genome shotgun (WGS) entry which is preliminary data.</text>
</comment>
<dbReference type="RefSeq" id="WP_120241482.1">
    <property type="nucleotide sequence ID" value="NZ_RAPQ01000012.1"/>
</dbReference>
<dbReference type="Proteomes" id="UP000284531">
    <property type="component" value="Unassembled WGS sequence"/>
</dbReference>
<dbReference type="Gene3D" id="2.160.20.120">
    <property type="match status" value="1"/>
</dbReference>
<dbReference type="Pfam" id="PF10988">
    <property type="entry name" value="DUF2807"/>
    <property type="match status" value="1"/>
</dbReference>
<dbReference type="EMBL" id="RAPQ01000012">
    <property type="protein sequence ID" value="RKD96830.1"/>
    <property type="molecule type" value="Genomic_DNA"/>
</dbReference>
<dbReference type="OrthoDB" id="1121176at2"/>
<protein>
    <submittedName>
        <fullName evidence="2">Putative autotransporter adhesin-like protein</fullName>
    </submittedName>
</protein>
<organism evidence="2 3">
    <name type="scientific">Marinifilum flexuosum</name>
    <dbReference type="NCBI Taxonomy" id="1117708"/>
    <lineage>
        <taxon>Bacteria</taxon>
        <taxon>Pseudomonadati</taxon>
        <taxon>Bacteroidota</taxon>
        <taxon>Bacteroidia</taxon>
        <taxon>Marinilabiliales</taxon>
        <taxon>Marinifilaceae</taxon>
    </lineage>
</organism>
<dbReference type="AlphaFoldDB" id="A0A419WMX5"/>
<evidence type="ECO:0000313" key="3">
    <source>
        <dbReference type="Proteomes" id="UP000284531"/>
    </source>
</evidence>